<protein>
    <submittedName>
        <fullName evidence="2">Uncharacterized protein</fullName>
    </submittedName>
</protein>
<dbReference type="EMBL" id="KE346362">
    <property type="protein sequence ID" value="KJE91343.1"/>
    <property type="molecule type" value="Genomic_DNA"/>
</dbReference>
<evidence type="ECO:0000313" key="3">
    <source>
        <dbReference type="Proteomes" id="UP000008743"/>
    </source>
</evidence>
<evidence type="ECO:0000313" key="2">
    <source>
        <dbReference type="EMBL" id="KJE91343.1"/>
    </source>
</evidence>
<sequence>MAWTRMTNHAIAHFRSLVLNRARQDTYTCRTNKELKTSPGFHKLWGNALAIEPDSTLQKMILVLCDDQNVRLHYPRAVTIDKRREELRAQDATHDAQAELAKLDDDRIAKDTELQSLAKPKRRRLPRQPQPVSPSIAAASKPSTARRARRAAAEDDSASDSDSQQASNIGHEADESGYDSDDNERVSQVTRTDSQSDGEVQRREIADNIRPRPFRAARRLEIDALGDINNPVNKRVRLDTEAHAVEPPPMTVNLTQLPRHQMLVLALILVNSIQ</sequence>
<feature type="compositionally biased region" description="Polar residues" evidence="1">
    <location>
        <begin position="186"/>
        <end position="198"/>
    </location>
</feature>
<accession>A0A0D2WMG0</accession>
<feature type="region of interest" description="Disordered" evidence="1">
    <location>
        <begin position="113"/>
        <end position="208"/>
    </location>
</feature>
<proteinExistence type="predicted"/>
<dbReference type="Proteomes" id="UP000008743">
    <property type="component" value="Unassembled WGS sequence"/>
</dbReference>
<gene>
    <name evidence="2" type="ORF">CAOG_009551</name>
</gene>
<organism evidence="2 3">
    <name type="scientific">Capsaspora owczarzaki (strain ATCC 30864)</name>
    <dbReference type="NCBI Taxonomy" id="595528"/>
    <lineage>
        <taxon>Eukaryota</taxon>
        <taxon>Filasterea</taxon>
        <taxon>Capsaspora</taxon>
    </lineage>
</organism>
<keyword evidence="3" id="KW-1185">Reference proteome</keyword>
<reference evidence="3" key="1">
    <citation type="submission" date="2011-02" db="EMBL/GenBank/DDBJ databases">
        <title>The Genome Sequence of Capsaspora owczarzaki ATCC 30864.</title>
        <authorList>
            <person name="Russ C."/>
            <person name="Cuomo C."/>
            <person name="Burger G."/>
            <person name="Gray M.W."/>
            <person name="Holland P.W.H."/>
            <person name="King N."/>
            <person name="Lang F.B.F."/>
            <person name="Roger A.J."/>
            <person name="Ruiz-Trillo I."/>
            <person name="Young S.K."/>
            <person name="Zeng Q."/>
            <person name="Gargeya S."/>
            <person name="Alvarado L."/>
            <person name="Berlin A."/>
            <person name="Chapman S.B."/>
            <person name="Chen Z."/>
            <person name="Freedman E."/>
            <person name="Gellesch M."/>
            <person name="Goldberg J."/>
            <person name="Griggs A."/>
            <person name="Gujja S."/>
            <person name="Heilman E."/>
            <person name="Heiman D."/>
            <person name="Howarth C."/>
            <person name="Mehta T."/>
            <person name="Neiman D."/>
            <person name="Pearson M."/>
            <person name="Roberts A."/>
            <person name="Saif S."/>
            <person name="Shea T."/>
            <person name="Shenoy N."/>
            <person name="Sisk P."/>
            <person name="Stolte C."/>
            <person name="Sykes S."/>
            <person name="White J."/>
            <person name="Yandava C."/>
            <person name="Haas B."/>
            <person name="Nusbaum C."/>
            <person name="Birren B."/>
        </authorList>
    </citation>
    <scope>NUCLEOTIDE SEQUENCE</scope>
    <source>
        <strain evidence="3">ATCC 30864</strain>
    </source>
</reference>
<dbReference type="AlphaFoldDB" id="A0A0D2WMG0"/>
<feature type="compositionally biased region" description="Basic and acidic residues" evidence="1">
    <location>
        <begin position="199"/>
        <end position="208"/>
    </location>
</feature>
<dbReference type="InParanoid" id="A0A0D2WMG0"/>
<dbReference type="PhylomeDB" id="A0A0D2WMG0"/>
<evidence type="ECO:0000256" key="1">
    <source>
        <dbReference type="SAM" id="MobiDB-lite"/>
    </source>
</evidence>
<name>A0A0D2WMG0_CAPO3</name>